<dbReference type="Proteomes" id="UP001139494">
    <property type="component" value="Unassembled WGS sequence"/>
</dbReference>
<gene>
    <name evidence="1" type="ORF">KM295_13600</name>
</gene>
<evidence type="ECO:0000313" key="1">
    <source>
        <dbReference type="EMBL" id="MCQ4334493.1"/>
    </source>
</evidence>
<protein>
    <submittedName>
        <fullName evidence="1">Uncharacterized protein</fullName>
    </submittedName>
</protein>
<sequence length="60" mass="6494">MPPDGYTSLTVSDEVFEQLVTVMAEYDCDSIADAVETASTIALERDEAQLAQILADQLAE</sequence>
<proteinExistence type="predicted"/>
<evidence type="ECO:0000313" key="2">
    <source>
        <dbReference type="Proteomes" id="UP001139494"/>
    </source>
</evidence>
<organism evidence="1 2">
    <name type="scientific">Natronomonas aquatica</name>
    <dbReference type="NCBI Taxonomy" id="2841590"/>
    <lineage>
        <taxon>Archaea</taxon>
        <taxon>Methanobacteriati</taxon>
        <taxon>Methanobacteriota</taxon>
        <taxon>Stenosarchaea group</taxon>
        <taxon>Halobacteria</taxon>
        <taxon>Halobacteriales</taxon>
        <taxon>Natronomonadaceae</taxon>
        <taxon>Natronomonas</taxon>
    </lineage>
</organism>
<dbReference type="EMBL" id="JAHLKM010000026">
    <property type="protein sequence ID" value="MCQ4334493.1"/>
    <property type="molecule type" value="Genomic_DNA"/>
</dbReference>
<reference evidence="1" key="1">
    <citation type="journal article" date="2023" name="Front. Microbiol.">
        <title>Genomic-based phylogenetic and metabolic analyses of the genus Natronomonas, and description of Natronomonas aquatica sp. nov.</title>
        <authorList>
            <person name="Garcia-Roldan A."/>
            <person name="Duran-Viseras A."/>
            <person name="de la Haba R.R."/>
            <person name="Corral P."/>
            <person name="Sanchez-Porro C."/>
            <person name="Ventosa A."/>
        </authorList>
    </citation>
    <scope>NUCLEOTIDE SEQUENCE</scope>
    <source>
        <strain evidence="1">F2-12</strain>
    </source>
</reference>
<accession>A0A9R1CSG3</accession>
<keyword evidence="2" id="KW-1185">Reference proteome</keyword>
<name>A0A9R1CSG3_9EURY</name>
<dbReference type="AlphaFoldDB" id="A0A9R1CSG3"/>
<dbReference type="RefSeq" id="WP_256030537.1">
    <property type="nucleotide sequence ID" value="NZ_JAHLKM010000026.1"/>
</dbReference>
<comment type="caution">
    <text evidence="1">The sequence shown here is derived from an EMBL/GenBank/DDBJ whole genome shotgun (WGS) entry which is preliminary data.</text>
</comment>